<evidence type="ECO:0000256" key="5">
    <source>
        <dbReference type="ARBA" id="ARBA00023163"/>
    </source>
</evidence>
<dbReference type="GO" id="GO:0003677">
    <property type="term" value="F:DNA binding"/>
    <property type="evidence" value="ECO:0007669"/>
    <property type="project" value="UniProtKB-KW"/>
</dbReference>
<dbReference type="InterPro" id="IPR045239">
    <property type="entry name" value="bHLH95_bHLH"/>
</dbReference>
<dbReference type="AlphaFoldDB" id="A0ABD3UMV0"/>
<evidence type="ECO:0000256" key="3">
    <source>
        <dbReference type="ARBA" id="ARBA00023015"/>
    </source>
</evidence>
<evidence type="ECO:0000313" key="8">
    <source>
        <dbReference type="EMBL" id="KAL3850829.1"/>
    </source>
</evidence>
<protein>
    <recommendedName>
        <fullName evidence="7">BHLH domain-containing protein</fullName>
    </recommendedName>
</protein>
<dbReference type="Gene3D" id="4.10.280.10">
    <property type="entry name" value="Helix-loop-helix DNA-binding domain"/>
    <property type="match status" value="1"/>
</dbReference>
<accession>A0ABD3UMV0</accession>
<dbReference type="FunFam" id="4.10.280.10:FF:000032">
    <property type="entry name" value="Transcription factor bHLH123 family"/>
    <property type="match status" value="1"/>
</dbReference>
<evidence type="ECO:0000256" key="1">
    <source>
        <dbReference type="ARBA" id="ARBA00004123"/>
    </source>
</evidence>
<evidence type="ECO:0000256" key="6">
    <source>
        <dbReference type="ARBA" id="ARBA00023242"/>
    </source>
</evidence>
<organism evidence="8 9">
    <name type="scientific">Penstemon smallii</name>
    <dbReference type="NCBI Taxonomy" id="265156"/>
    <lineage>
        <taxon>Eukaryota</taxon>
        <taxon>Viridiplantae</taxon>
        <taxon>Streptophyta</taxon>
        <taxon>Embryophyta</taxon>
        <taxon>Tracheophyta</taxon>
        <taxon>Spermatophyta</taxon>
        <taxon>Magnoliopsida</taxon>
        <taxon>eudicotyledons</taxon>
        <taxon>Gunneridae</taxon>
        <taxon>Pentapetalae</taxon>
        <taxon>asterids</taxon>
        <taxon>lamiids</taxon>
        <taxon>Lamiales</taxon>
        <taxon>Plantaginaceae</taxon>
        <taxon>Cheloneae</taxon>
        <taxon>Penstemon</taxon>
    </lineage>
</organism>
<dbReference type="PANTHER" id="PTHR16223">
    <property type="entry name" value="TRANSCRIPTION FACTOR BHLH83-RELATED"/>
    <property type="match status" value="1"/>
</dbReference>
<dbReference type="PROSITE" id="PS50888">
    <property type="entry name" value="BHLH"/>
    <property type="match status" value="1"/>
</dbReference>
<keyword evidence="9" id="KW-1185">Reference proteome</keyword>
<evidence type="ECO:0000256" key="4">
    <source>
        <dbReference type="ARBA" id="ARBA00023125"/>
    </source>
</evidence>
<proteinExistence type="predicted"/>
<evidence type="ECO:0000259" key="7">
    <source>
        <dbReference type="PROSITE" id="PS50888"/>
    </source>
</evidence>
<gene>
    <name evidence="8" type="ORF">ACJIZ3_012711</name>
</gene>
<dbReference type="GO" id="GO:0005634">
    <property type="term" value="C:nucleus"/>
    <property type="evidence" value="ECO:0007669"/>
    <property type="project" value="UniProtKB-SubCell"/>
</dbReference>
<dbReference type="SUPFAM" id="SSF47459">
    <property type="entry name" value="HLH, helix-loop-helix DNA-binding domain"/>
    <property type="match status" value="1"/>
</dbReference>
<reference evidence="8 9" key="1">
    <citation type="submission" date="2024-12" db="EMBL/GenBank/DDBJ databases">
        <title>The unique morphological basis and parallel evolutionary history of personate flowers in Penstemon.</title>
        <authorList>
            <person name="Depatie T.H."/>
            <person name="Wessinger C.A."/>
        </authorList>
    </citation>
    <scope>NUCLEOTIDE SEQUENCE [LARGE SCALE GENOMIC DNA]</scope>
    <source>
        <strain evidence="8">WTNN_2</strain>
        <tissue evidence="8">Leaf</tissue>
    </source>
</reference>
<dbReference type="SMART" id="SM00353">
    <property type="entry name" value="HLH"/>
    <property type="match status" value="1"/>
</dbReference>
<keyword evidence="3" id="KW-0805">Transcription regulation</keyword>
<dbReference type="PANTHER" id="PTHR16223:SF238">
    <property type="entry name" value="TRANSCRIPTION FACTOR BHLH114"/>
    <property type="match status" value="1"/>
</dbReference>
<comment type="subunit">
    <text evidence="2">Homodimer.</text>
</comment>
<evidence type="ECO:0000313" key="9">
    <source>
        <dbReference type="Proteomes" id="UP001634393"/>
    </source>
</evidence>
<keyword evidence="6" id="KW-0539">Nucleus</keyword>
<evidence type="ECO:0000256" key="2">
    <source>
        <dbReference type="ARBA" id="ARBA00011738"/>
    </source>
</evidence>
<dbReference type="Proteomes" id="UP001634393">
    <property type="component" value="Unassembled WGS sequence"/>
</dbReference>
<feature type="domain" description="BHLH" evidence="7">
    <location>
        <begin position="248"/>
        <end position="297"/>
    </location>
</feature>
<dbReference type="EMBL" id="JBJXBP010000001">
    <property type="protein sequence ID" value="KAL3850829.1"/>
    <property type="molecule type" value="Genomic_DNA"/>
</dbReference>
<keyword evidence="4" id="KW-0238">DNA-binding</keyword>
<dbReference type="InterPro" id="IPR045843">
    <property type="entry name" value="IND-like"/>
</dbReference>
<dbReference type="InterPro" id="IPR011598">
    <property type="entry name" value="bHLH_dom"/>
</dbReference>
<dbReference type="CDD" id="cd11393">
    <property type="entry name" value="bHLH_AtbHLH_like"/>
    <property type="match status" value="1"/>
</dbReference>
<keyword evidence="5" id="KW-0804">Transcription</keyword>
<dbReference type="InterPro" id="IPR036638">
    <property type="entry name" value="HLH_DNA-bd_sf"/>
</dbReference>
<name>A0ABD3UMV0_9LAMI</name>
<comment type="caution">
    <text evidence="8">The sequence shown here is derived from an EMBL/GenBank/DDBJ whole genome shotgun (WGS) entry which is preliminary data.</text>
</comment>
<comment type="subcellular location">
    <subcellularLocation>
        <location evidence="1">Nucleus</location>
    </subcellularLocation>
</comment>
<sequence>MGEYEFGGGVCGGNWHWNSSINLFSSSPCSSTINGDTAANNMPSSIDWINQELFHDNGRLEENYFQLLQQQARLDYCSNSSTNFCEDSNSINNNNSSSIFKQVNDHHQAAGLSTMNSDNSYSLYTSSLLQTLFDTDSESLLADNQDQVINYSSNDNFLPSNNLPKASPAMSTKQHDDQLITNNIVHEPPMRFISPLTKSQLILPSSINNNNNNTNRPTNLTRKLVLHDNEEASDSVASEPAIIKRPRIETPSPLPTFKVRKEKLGDRITALQQLVSPFGKTDTASVLQEAIEYIKFLHDQATALSSPYFKNGPPPLMKSQQASDKIKEQKGLKSRGLCLVPISSTFPVASETSSDFWTPTFGGTFH</sequence>